<proteinExistence type="predicted"/>
<evidence type="ECO:0000313" key="1">
    <source>
        <dbReference type="EMBL" id="MBX21338.1"/>
    </source>
</evidence>
<sequence length="23" mass="2539">MQDTKASHPPKPISLLVYLSLSL</sequence>
<name>A0A2P2LTN2_RHIMU</name>
<reference evidence="1" key="1">
    <citation type="submission" date="2018-02" db="EMBL/GenBank/DDBJ databases">
        <title>Rhizophora mucronata_Transcriptome.</title>
        <authorList>
            <person name="Meera S.P."/>
            <person name="Sreeshan A."/>
            <person name="Augustine A."/>
        </authorList>
    </citation>
    <scope>NUCLEOTIDE SEQUENCE</scope>
    <source>
        <tissue evidence="1">Leaf</tissue>
    </source>
</reference>
<organism evidence="1">
    <name type="scientific">Rhizophora mucronata</name>
    <name type="common">Asiatic mangrove</name>
    <dbReference type="NCBI Taxonomy" id="61149"/>
    <lineage>
        <taxon>Eukaryota</taxon>
        <taxon>Viridiplantae</taxon>
        <taxon>Streptophyta</taxon>
        <taxon>Embryophyta</taxon>
        <taxon>Tracheophyta</taxon>
        <taxon>Spermatophyta</taxon>
        <taxon>Magnoliopsida</taxon>
        <taxon>eudicotyledons</taxon>
        <taxon>Gunneridae</taxon>
        <taxon>Pentapetalae</taxon>
        <taxon>rosids</taxon>
        <taxon>fabids</taxon>
        <taxon>Malpighiales</taxon>
        <taxon>Rhizophoraceae</taxon>
        <taxon>Rhizophora</taxon>
    </lineage>
</organism>
<protein>
    <submittedName>
        <fullName evidence="1">Uncharacterized protein</fullName>
    </submittedName>
</protein>
<dbReference type="AlphaFoldDB" id="A0A2P2LTN2"/>
<accession>A0A2P2LTN2</accession>
<dbReference type="EMBL" id="GGEC01040854">
    <property type="protein sequence ID" value="MBX21338.1"/>
    <property type="molecule type" value="Transcribed_RNA"/>
</dbReference>